<comment type="caution">
    <text evidence="1">The sequence shown here is derived from an EMBL/GenBank/DDBJ whole genome shotgun (WGS) entry which is preliminary data.</text>
</comment>
<dbReference type="EMBL" id="CCWP01000021">
    <property type="protein sequence ID" value="CEF00552.1"/>
    <property type="molecule type" value="Genomic_DNA"/>
</dbReference>
<keyword evidence="2" id="KW-1185">Reference proteome</keyword>
<protein>
    <submittedName>
        <fullName evidence="1">Uncharacterized protein</fullName>
    </submittedName>
</protein>
<dbReference type="Proteomes" id="UP000043107">
    <property type="component" value="Unassembled WGS sequence"/>
</dbReference>
<name>A0ABM9R414_BIFLI</name>
<reference evidence="1 2" key="1">
    <citation type="submission" date="2014-09" db="EMBL/GenBank/DDBJ databases">
        <authorList>
            <person name="Bertelli C."/>
        </authorList>
    </citation>
    <scope>NUCLEOTIDE SEQUENCE [LARGE SCALE GENOMIC DNA]</scope>
    <source>
        <strain evidence="1 2">BIC1401111250</strain>
    </source>
</reference>
<gene>
    <name evidence="1" type="ORF">BLIC_c01049</name>
</gene>
<proteinExistence type="predicted"/>
<organism evidence="1 2">
    <name type="scientific">Bifidobacterium longum subsp. infantis</name>
    <dbReference type="NCBI Taxonomy" id="1682"/>
    <lineage>
        <taxon>Bacteria</taxon>
        <taxon>Bacillati</taxon>
        <taxon>Actinomycetota</taxon>
        <taxon>Actinomycetes</taxon>
        <taxon>Bifidobacteriales</taxon>
        <taxon>Bifidobacteriaceae</taxon>
        <taxon>Bifidobacterium</taxon>
    </lineage>
</organism>
<accession>A0ABM9R414</accession>
<evidence type="ECO:0000313" key="1">
    <source>
        <dbReference type="EMBL" id="CEF00552.1"/>
    </source>
</evidence>
<sequence>MPQPASAGHQLVDPRGEQLMAFRIAERAHSASQTPAVSEVMVHRGLFLLVRVPPVPFPASGLSSGAFLLEAFPVPHRQHPTAGIAELADHVRGAALVSDVQIHGPVTLLLAVLRHKGVLLPGQEVQENVTTSLGAGNVLLDSWHNQTIETKKSNKATPYPSAHLYLTECTIFRHRRTSGSSPITNRRQAAHIP</sequence>
<evidence type="ECO:0000313" key="2">
    <source>
        <dbReference type="Proteomes" id="UP000043107"/>
    </source>
</evidence>